<feature type="compositionally biased region" description="Polar residues" evidence="1">
    <location>
        <begin position="263"/>
        <end position="276"/>
    </location>
</feature>
<keyword evidence="3" id="KW-1185">Reference proteome</keyword>
<feature type="compositionally biased region" description="Polar residues" evidence="1">
    <location>
        <begin position="63"/>
        <end position="91"/>
    </location>
</feature>
<organism evidence="2 3">
    <name type="scientific">Armillaria novae-zelandiae</name>
    <dbReference type="NCBI Taxonomy" id="153914"/>
    <lineage>
        <taxon>Eukaryota</taxon>
        <taxon>Fungi</taxon>
        <taxon>Dikarya</taxon>
        <taxon>Basidiomycota</taxon>
        <taxon>Agaricomycotina</taxon>
        <taxon>Agaricomycetes</taxon>
        <taxon>Agaricomycetidae</taxon>
        <taxon>Agaricales</taxon>
        <taxon>Marasmiineae</taxon>
        <taxon>Physalacriaceae</taxon>
        <taxon>Armillaria</taxon>
    </lineage>
</organism>
<reference evidence="2" key="1">
    <citation type="submission" date="2023-06" db="EMBL/GenBank/DDBJ databases">
        <authorList>
            <consortium name="Lawrence Berkeley National Laboratory"/>
            <person name="Ahrendt S."/>
            <person name="Sahu N."/>
            <person name="Indic B."/>
            <person name="Wong-Bajracharya J."/>
            <person name="Merenyi Z."/>
            <person name="Ke H.-M."/>
            <person name="Monk M."/>
            <person name="Kocsube S."/>
            <person name="Drula E."/>
            <person name="Lipzen A."/>
            <person name="Balint B."/>
            <person name="Henrissat B."/>
            <person name="Andreopoulos B."/>
            <person name="Martin F.M."/>
            <person name="Harder C.B."/>
            <person name="Rigling D."/>
            <person name="Ford K.L."/>
            <person name="Foster G.D."/>
            <person name="Pangilinan J."/>
            <person name="Papanicolaou A."/>
            <person name="Barry K."/>
            <person name="LaButti K."/>
            <person name="Viragh M."/>
            <person name="Koriabine M."/>
            <person name="Yan M."/>
            <person name="Riley R."/>
            <person name="Champramary S."/>
            <person name="Plett K.L."/>
            <person name="Tsai I.J."/>
            <person name="Slot J."/>
            <person name="Sipos G."/>
            <person name="Plett J."/>
            <person name="Nagy L.G."/>
            <person name="Grigoriev I.V."/>
        </authorList>
    </citation>
    <scope>NUCLEOTIDE SEQUENCE</scope>
    <source>
        <strain evidence="2">ICMP 16352</strain>
    </source>
</reference>
<evidence type="ECO:0000256" key="1">
    <source>
        <dbReference type="SAM" id="MobiDB-lite"/>
    </source>
</evidence>
<evidence type="ECO:0000313" key="3">
    <source>
        <dbReference type="Proteomes" id="UP001175227"/>
    </source>
</evidence>
<dbReference type="EMBL" id="JAUEPR010000030">
    <property type="protein sequence ID" value="KAK0473880.1"/>
    <property type="molecule type" value="Genomic_DNA"/>
</dbReference>
<feature type="compositionally biased region" description="Basic and acidic residues" evidence="1">
    <location>
        <begin position="110"/>
        <end position="132"/>
    </location>
</feature>
<sequence length="294" mass="32749">MLSIIIIFSDFQERTTAPSRTQATLNLRPPQEIRIAPMSPDVAQPGYRALPLSESDYPPSRMPRTTVNRSEKQGVTNHTQATPRPGSTQPGRTPREGQIITPSATGLLRPIDRPETDSEKPSPPNRDRKEAVSRPMSTPPKFPREQAERMVPYAVPERIRRAERRSEQSPLSSQNHTMLLNRPEIPTRATRAPLKHASSDIREAAPAAPMDDVETLGEECYRVSRHRCDSINIPASTDRGYAGQSLTTRCMDLIWRGPADIMTGQTNTSRKMSGSRPSPMATEIPRTGTMTCVY</sequence>
<feature type="region of interest" description="Disordered" evidence="1">
    <location>
        <begin position="261"/>
        <end position="287"/>
    </location>
</feature>
<dbReference type="Proteomes" id="UP001175227">
    <property type="component" value="Unassembled WGS sequence"/>
</dbReference>
<feature type="region of interest" description="Disordered" evidence="1">
    <location>
        <begin position="33"/>
        <end position="146"/>
    </location>
</feature>
<name>A0AA39UCQ9_9AGAR</name>
<gene>
    <name evidence="2" type="ORF">IW261DRAFT_658833</name>
</gene>
<dbReference type="AlphaFoldDB" id="A0AA39UCQ9"/>
<accession>A0AA39UCQ9</accession>
<comment type="caution">
    <text evidence="2">The sequence shown here is derived from an EMBL/GenBank/DDBJ whole genome shotgun (WGS) entry which is preliminary data.</text>
</comment>
<proteinExistence type="predicted"/>
<evidence type="ECO:0000313" key="2">
    <source>
        <dbReference type="EMBL" id="KAK0473880.1"/>
    </source>
</evidence>
<protein>
    <submittedName>
        <fullName evidence="2">Uncharacterized protein</fullName>
    </submittedName>
</protein>